<proteinExistence type="predicted"/>
<reference evidence="2 3" key="1">
    <citation type="submission" date="2020-08" db="EMBL/GenBank/DDBJ databases">
        <title>Genomic Encyclopedia of Type Strains, Phase IV (KMG-IV): sequencing the most valuable type-strain genomes for metagenomic binning, comparative biology and taxonomic classification.</title>
        <authorList>
            <person name="Goeker M."/>
        </authorList>
    </citation>
    <scope>NUCLEOTIDE SEQUENCE [LARGE SCALE GENOMIC DNA]</scope>
    <source>
        <strain evidence="2 3">DSM 105074</strain>
    </source>
</reference>
<dbReference type="InterPro" id="IPR036390">
    <property type="entry name" value="WH_DNA-bd_sf"/>
</dbReference>
<sequence length="136" mass="15214">MAFIIFGLIFYTEIDKILPALNFQPMRRSDLGEFEEIVLLSVAALAPTAYSVLIAEELEMETGKSVSTGAVHAALQRLEQKGYLTSYLGEATAERGGRRKRLFSVTALGGRVLSDVRSVRNRLWERIAPPLRLEWS</sequence>
<dbReference type="AlphaFoldDB" id="A0A840TIY8"/>
<keyword evidence="3" id="KW-1185">Reference proteome</keyword>
<protein>
    <submittedName>
        <fullName evidence="2">DNA-binding PadR family transcriptional regulator</fullName>
    </submittedName>
</protein>
<dbReference type="Pfam" id="PF03551">
    <property type="entry name" value="PadR"/>
    <property type="match status" value="1"/>
</dbReference>
<dbReference type="SUPFAM" id="SSF46785">
    <property type="entry name" value="Winged helix' DNA-binding domain"/>
    <property type="match status" value="1"/>
</dbReference>
<dbReference type="InterPro" id="IPR005149">
    <property type="entry name" value="Tscrpt_reg_PadR_N"/>
</dbReference>
<keyword evidence="2" id="KW-0238">DNA-binding</keyword>
<evidence type="ECO:0000259" key="1">
    <source>
        <dbReference type="Pfam" id="PF03551"/>
    </source>
</evidence>
<dbReference type="GO" id="GO:0003677">
    <property type="term" value="F:DNA binding"/>
    <property type="evidence" value="ECO:0007669"/>
    <property type="project" value="UniProtKB-KW"/>
</dbReference>
<feature type="domain" description="Transcription regulator PadR N-terminal" evidence="1">
    <location>
        <begin position="49"/>
        <end position="114"/>
    </location>
</feature>
<dbReference type="EMBL" id="JACHGF010000002">
    <property type="protein sequence ID" value="MBB5283414.1"/>
    <property type="molecule type" value="Genomic_DNA"/>
</dbReference>
<dbReference type="Gene3D" id="1.10.10.10">
    <property type="entry name" value="Winged helix-like DNA-binding domain superfamily/Winged helix DNA-binding domain"/>
    <property type="match status" value="1"/>
</dbReference>
<name>A0A840TIY8_9BACT</name>
<evidence type="ECO:0000313" key="3">
    <source>
        <dbReference type="Proteomes" id="UP000557307"/>
    </source>
</evidence>
<evidence type="ECO:0000313" key="2">
    <source>
        <dbReference type="EMBL" id="MBB5283414.1"/>
    </source>
</evidence>
<organism evidence="2 3">
    <name type="scientific">Rhabdobacter roseus</name>
    <dbReference type="NCBI Taxonomy" id="1655419"/>
    <lineage>
        <taxon>Bacteria</taxon>
        <taxon>Pseudomonadati</taxon>
        <taxon>Bacteroidota</taxon>
        <taxon>Cytophagia</taxon>
        <taxon>Cytophagales</taxon>
        <taxon>Cytophagaceae</taxon>
        <taxon>Rhabdobacter</taxon>
    </lineage>
</organism>
<accession>A0A840TIY8</accession>
<gene>
    <name evidence="2" type="ORF">HNQ92_001540</name>
</gene>
<comment type="caution">
    <text evidence="2">The sequence shown here is derived from an EMBL/GenBank/DDBJ whole genome shotgun (WGS) entry which is preliminary data.</text>
</comment>
<dbReference type="InterPro" id="IPR036388">
    <property type="entry name" value="WH-like_DNA-bd_sf"/>
</dbReference>
<dbReference type="Proteomes" id="UP000557307">
    <property type="component" value="Unassembled WGS sequence"/>
</dbReference>